<organism evidence="8 9">
    <name type="scientific">Polycladomyces zharkentensis</name>
    <dbReference type="NCBI Taxonomy" id="2807616"/>
    <lineage>
        <taxon>Bacteria</taxon>
        <taxon>Bacillati</taxon>
        <taxon>Bacillota</taxon>
        <taxon>Bacilli</taxon>
        <taxon>Bacillales</taxon>
        <taxon>Thermoactinomycetaceae</taxon>
        <taxon>Polycladomyces</taxon>
    </lineage>
</organism>
<dbReference type="PANTHER" id="PTHR10993:SF7">
    <property type="entry name" value="LIPOYLTRANSFERASE 2, MITOCHONDRIAL-RELATED"/>
    <property type="match status" value="1"/>
</dbReference>
<feature type="binding site" evidence="5">
    <location>
        <begin position="160"/>
        <end position="162"/>
    </location>
    <ligand>
        <name>substrate</name>
    </ligand>
</feature>
<evidence type="ECO:0000256" key="6">
    <source>
        <dbReference type="PIRNR" id="PIRNR016262"/>
    </source>
</evidence>
<feature type="active site" description="Acyl-thioester intermediate" evidence="5">
    <location>
        <position position="178"/>
    </location>
</feature>
<evidence type="ECO:0000256" key="4">
    <source>
        <dbReference type="ARBA" id="ARBA00024732"/>
    </source>
</evidence>
<dbReference type="CDD" id="cd16444">
    <property type="entry name" value="LipB"/>
    <property type="match status" value="1"/>
</dbReference>
<dbReference type="InterPro" id="IPR045864">
    <property type="entry name" value="aa-tRNA-synth_II/BPL/LPL"/>
</dbReference>
<gene>
    <name evidence="5 8" type="primary">lipB</name>
    <name evidence="8" type="ORF">JQC72_09695</name>
</gene>
<name>A0ABS2WJT9_9BACL</name>
<dbReference type="Proteomes" id="UP001177120">
    <property type="component" value="Unassembled WGS sequence"/>
</dbReference>
<feature type="domain" description="BPL/LPL catalytic" evidence="7">
    <location>
        <begin position="29"/>
        <end position="217"/>
    </location>
</feature>
<comment type="catalytic activity">
    <reaction evidence="5 6">
        <text>octanoyl-[ACP] + L-lysyl-[protein] = N(6)-octanoyl-L-lysyl-[protein] + holo-[ACP] + H(+)</text>
        <dbReference type="Rhea" id="RHEA:17665"/>
        <dbReference type="Rhea" id="RHEA-COMP:9636"/>
        <dbReference type="Rhea" id="RHEA-COMP:9685"/>
        <dbReference type="Rhea" id="RHEA-COMP:9752"/>
        <dbReference type="Rhea" id="RHEA-COMP:9928"/>
        <dbReference type="ChEBI" id="CHEBI:15378"/>
        <dbReference type="ChEBI" id="CHEBI:29969"/>
        <dbReference type="ChEBI" id="CHEBI:64479"/>
        <dbReference type="ChEBI" id="CHEBI:78463"/>
        <dbReference type="ChEBI" id="CHEBI:78809"/>
        <dbReference type="EC" id="2.3.1.181"/>
    </reaction>
</comment>
<keyword evidence="3 5" id="KW-0012">Acyltransferase</keyword>
<comment type="caution">
    <text evidence="8">The sequence shown here is derived from an EMBL/GenBank/DDBJ whole genome shotgun (WGS) entry which is preliminary data.</text>
</comment>
<feature type="binding site" evidence="5">
    <location>
        <begin position="141"/>
        <end position="143"/>
    </location>
    <ligand>
        <name>substrate</name>
    </ligand>
</feature>
<reference evidence="8" key="1">
    <citation type="journal article" date="2024" name="Int. J. Syst. Evol. Microbiol.">
        <title>Polycladomyces zharkentensis sp. nov., a novel thermophilic cellulose- and starch-degrading member of the Bacillota from a geothermal aquifer in Kazakhstan.</title>
        <authorList>
            <person name="Mashzhan A."/>
            <person name="Kistaubayeva A."/>
            <person name="Javier-Lopez R."/>
            <person name="Bissenova U."/>
            <person name="Bissenbay A."/>
            <person name="Birkeland N.K."/>
        </authorList>
    </citation>
    <scope>NUCLEOTIDE SEQUENCE</scope>
    <source>
        <strain evidence="8">ZKZ2T</strain>
    </source>
</reference>
<accession>A0ABS2WJT9</accession>
<dbReference type="HAMAP" id="MF_00013">
    <property type="entry name" value="LipB"/>
    <property type="match status" value="1"/>
</dbReference>
<dbReference type="InterPro" id="IPR004143">
    <property type="entry name" value="BPL_LPL_catalytic"/>
</dbReference>
<dbReference type="NCBIfam" id="NF010925">
    <property type="entry name" value="PRK14345.1"/>
    <property type="match status" value="1"/>
</dbReference>
<comment type="subcellular location">
    <subcellularLocation>
        <location evidence="5">Cytoplasm</location>
    </subcellularLocation>
</comment>
<dbReference type="SUPFAM" id="SSF55681">
    <property type="entry name" value="Class II aaRS and biotin synthetases"/>
    <property type="match status" value="1"/>
</dbReference>
<dbReference type="EC" id="2.3.1.181" evidence="5 6"/>
<comment type="pathway">
    <text evidence="1 5 6">Protein modification; protein lipoylation via endogenous pathway; protein N(6)-(lipoyl)lysine from octanoyl-[acyl-carrier-protein]: step 1/2.</text>
</comment>
<dbReference type="Gene3D" id="3.30.930.10">
    <property type="entry name" value="Bira Bifunctional Protein, Domain 2"/>
    <property type="match status" value="1"/>
</dbReference>
<dbReference type="PIRSF" id="PIRSF016262">
    <property type="entry name" value="LPLase"/>
    <property type="match status" value="1"/>
</dbReference>
<dbReference type="EMBL" id="JAFHAP010000008">
    <property type="protein sequence ID" value="MBN2909796.1"/>
    <property type="molecule type" value="Genomic_DNA"/>
</dbReference>
<dbReference type="GO" id="GO:0016740">
    <property type="term" value="F:transferase activity"/>
    <property type="evidence" value="ECO:0007669"/>
    <property type="project" value="UniProtKB-KW"/>
</dbReference>
<evidence type="ECO:0000256" key="2">
    <source>
        <dbReference type="ARBA" id="ARBA00022679"/>
    </source>
</evidence>
<proteinExistence type="inferred from homology"/>
<evidence type="ECO:0000256" key="1">
    <source>
        <dbReference type="ARBA" id="ARBA00004821"/>
    </source>
</evidence>
<evidence type="ECO:0000256" key="5">
    <source>
        <dbReference type="HAMAP-Rule" id="MF_00013"/>
    </source>
</evidence>
<dbReference type="PROSITE" id="PS51733">
    <property type="entry name" value="BPL_LPL_CATALYTIC"/>
    <property type="match status" value="1"/>
</dbReference>
<keyword evidence="9" id="KW-1185">Reference proteome</keyword>
<evidence type="ECO:0000256" key="3">
    <source>
        <dbReference type="ARBA" id="ARBA00023315"/>
    </source>
</evidence>
<comment type="function">
    <text evidence="4 5 6">Catalyzes the transfer of endogenously produced octanoic acid from octanoyl-acyl-carrier-protein onto the lipoyl domains of lipoate-dependent enzymes. Lipoyl-ACP can also act as a substrate although octanoyl-ACP is likely to be the physiological substrate.</text>
</comment>
<dbReference type="Pfam" id="PF21948">
    <property type="entry name" value="LplA-B_cat"/>
    <property type="match status" value="1"/>
</dbReference>
<dbReference type="InterPro" id="IPR000544">
    <property type="entry name" value="Octanoyltransferase"/>
</dbReference>
<protein>
    <recommendedName>
        <fullName evidence="5 6">Octanoyltransferase</fullName>
        <ecNumber evidence="5 6">2.3.1.181</ecNumber>
    </recommendedName>
    <alternativeName>
        <fullName evidence="5">Lipoate-protein ligase B</fullName>
    </alternativeName>
    <alternativeName>
        <fullName evidence="5">Lipoyl/octanoyl transferase</fullName>
    </alternativeName>
    <alternativeName>
        <fullName evidence="5">Octanoyl-[acyl-carrier-protein]-protein N-octanoyltransferase</fullName>
    </alternativeName>
</protein>
<comment type="miscellaneous">
    <text evidence="5">In the reaction, the free carboxyl group of octanoic acid is attached via an amide linkage to the epsilon-amino group of a specific lysine residue of lipoyl domains of lipoate-dependent enzymes.</text>
</comment>
<sequence length="228" mass="25850">MFEVKRLGLVPYHEAWEMQKQIVKSIDEGNTSNQLLLLEHPHTVTMGRGSHIENLLLTREQYAERGVELVEIDRGGDVTYHGPEQLVGYPLFYLGERGNNAHAYLRDVEEALIVALRHWGIEGGRKPPYTGVWVGDEKIAAIGVKFNRGRQRKGYITSHGFALNVNTDLRYFNLIVPCGIQQYGVTSMEKILGERIDMAEVMNQVVRGFSQVFGWPVVEEGKRRNEAG</sequence>
<evidence type="ECO:0000313" key="8">
    <source>
        <dbReference type="EMBL" id="MBN2909796.1"/>
    </source>
</evidence>
<keyword evidence="5" id="KW-0963">Cytoplasm</keyword>
<dbReference type="PANTHER" id="PTHR10993">
    <property type="entry name" value="OCTANOYLTRANSFERASE"/>
    <property type="match status" value="1"/>
</dbReference>
<dbReference type="NCBIfam" id="TIGR00214">
    <property type="entry name" value="lipB"/>
    <property type="match status" value="1"/>
</dbReference>
<feature type="binding site" evidence="5">
    <location>
        <begin position="74"/>
        <end position="81"/>
    </location>
    <ligand>
        <name>substrate</name>
    </ligand>
</feature>
<feature type="site" description="Lowers pKa of active site Cys" evidence="5">
    <location>
        <position position="138"/>
    </location>
</feature>
<keyword evidence="2 5" id="KW-0808">Transferase</keyword>
<evidence type="ECO:0000313" key="9">
    <source>
        <dbReference type="Proteomes" id="UP001177120"/>
    </source>
</evidence>
<evidence type="ECO:0000259" key="7">
    <source>
        <dbReference type="PROSITE" id="PS51733"/>
    </source>
</evidence>
<comment type="similarity">
    <text evidence="5 6">Belongs to the LipB family.</text>
</comment>